<reference evidence="2" key="1">
    <citation type="submission" date="2018-12" db="EMBL/GenBank/DDBJ databases">
        <authorList>
            <person name="Will S."/>
            <person name="Neumann-Schaal M."/>
            <person name="Henke P."/>
        </authorList>
    </citation>
    <scope>NUCLEOTIDE SEQUENCE</scope>
    <source>
        <strain evidence="2">PCC 7102</strain>
    </source>
</reference>
<dbReference type="Proteomes" id="UP000271624">
    <property type="component" value="Unassembled WGS sequence"/>
</dbReference>
<accession>A0A3S5K372</accession>
<proteinExistence type="predicted"/>
<feature type="chain" id="PRO_5030083691" evidence="1">
    <location>
        <begin position="32"/>
        <end position="163"/>
    </location>
</feature>
<keyword evidence="1" id="KW-0732">Signal</keyword>
<evidence type="ECO:0000313" key="3">
    <source>
        <dbReference type="Proteomes" id="UP000271624"/>
    </source>
</evidence>
<dbReference type="OrthoDB" id="512750at2"/>
<keyword evidence="3" id="KW-1185">Reference proteome</keyword>
<protein>
    <submittedName>
        <fullName evidence="2">Uncharacterized protein</fullName>
    </submittedName>
</protein>
<evidence type="ECO:0000256" key="1">
    <source>
        <dbReference type="SAM" id="SignalP"/>
    </source>
</evidence>
<evidence type="ECO:0000313" key="2">
    <source>
        <dbReference type="EMBL" id="RUT05170.1"/>
    </source>
</evidence>
<reference evidence="2" key="2">
    <citation type="journal article" date="2019" name="Genome Biol. Evol.">
        <title>Day and night: Metabolic profiles and evolutionary relationships of six axenic non-marine cyanobacteria.</title>
        <authorList>
            <person name="Will S.E."/>
            <person name="Henke P."/>
            <person name="Boedeker C."/>
            <person name="Huang S."/>
            <person name="Brinkmann H."/>
            <person name="Rohde M."/>
            <person name="Jarek M."/>
            <person name="Friedl T."/>
            <person name="Seufert S."/>
            <person name="Schumacher M."/>
            <person name="Overmann J."/>
            <person name="Neumann-Schaal M."/>
            <person name="Petersen J."/>
        </authorList>
    </citation>
    <scope>NUCLEOTIDE SEQUENCE [LARGE SCALE GENOMIC DNA]</scope>
    <source>
        <strain evidence="2">PCC 7102</strain>
    </source>
</reference>
<dbReference type="RefSeq" id="WP_127082417.1">
    <property type="nucleotide sequence ID" value="NZ_RSCL01000009.1"/>
</dbReference>
<sequence>MKKNSKSVLLFSLVSLTLSFTQNFEIQSANAQTTKVCRVPALSSGYRKLGEVPIIERKTNGAKYSSTAYSAGNRRFTYLVIESEKQNIVGRVDLNYSTDRRGRNVANIKVCGNVQQTSDFPGLKFNFLDGKSVSVSVLGTQSVTHVIPKPAHTTSVLTVIDAI</sequence>
<dbReference type="EMBL" id="RSCL01000009">
    <property type="protein sequence ID" value="RUT05170.1"/>
    <property type="molecule type" value="Genomic_DNA"/>
</dbReference>
<feature type="signal peptide" evidence="1">
    <location>
        <begin position="1"/>
        <end position="31"/>
    </location>
</feature>
<comment type="caution">
    <text evidence="2">The sequence shown here is derived from an EMBL/GenBank/DDBJ whole genome shotgun (WGS) entry which is preliminary data.</text>
</comment>
<name>A0A3S5K372_9CYAN</name>
<dbReference type="AlphaFoldDB" id="A0A3S5K372"/>
<gene>
    <name evidence="2" type="ORF">DSM106972_039910</name>
</gene>
<organism evidence="2 3">
    <name type="scientific">Dulcicalothrix desertica PCC 7102</name>
    <dbReference type="NCBI Taxonomy" id="232991"/>
    <lineage>
        <taxon>Bacteria</taxon>
        <taxon>Bacillati</taxon>
        <taxon>Cyanobacteriota</taxon>
        <taxon>Cyanophyceae</taxon>
        <taxon>Nostocales</taxon>
        <taxon>Calotrichaceae</taxon>
        <taxon>Dulcicalothrix</taxon>
    </lineage>
</organism>